<evidence type="ECO:0000256" key="2">
    <source>
        <dbReference type="ARBA" id="ARBA00022679"/>
    </source>
</evidence>
<organism evidence="6 7">
    <name type="scientific">Stappia indica</name>
    <dbReference type="NCBI Taxonomy" id="538381"/>
    <lineage>
        <taxon>Bacteria</taxon>
        <taxon>Pseudomonadati</taxon>
        <taxon>Pseudomonadota</taxon>
        <taxon>Alphaproteobacteria</taxon>
        <taxon>Hyphomicrobiales</taxon>
        <taxon>Stappiaceae</taxon>
        <taxon>Stappia</taxon>
    </lineage>
</organism>
<accession>A0A285TDE1</accession>
<feature type="binding site" evidence="5">
    <location>
        <position position="76"/>
    </location>
    <ligand>
        <name>S-adenosyl-L-methionine</name>
        <dbReference type="ChEBI" id="CHEBI:59789"/>
    </ligand>
</feature>
<keyword evidence="2 5" id="KW-0808">Transferase</keyword>
<name>A0A285TDE1_9HYPH</name>
<dbReference type="EC" id="2.1.1.177" evidence="5"/>
<dbReference type="Pfam" id="PF02590">
    <property type="entry name" value="SPOUT_MTase"/>
    <property type="match status" value="1"/>
</dbReference>
<comment type="catalytic activity">
    <reaction evidence="5">
        <text>pseudouridine(1915) in 23S rRNA + S-adenosyl-L-methionine = N(3)-methylpseudouridine(1915) in 23S rRNA + S-adenosyl-L-homocysteine + H(+)</text>
        <dbReference type="Rhea" id="RHEA:42752"/>
        <dbReference type="Rhea" id="RHEA-COMP:10221"/>
        <dbReference type="Rhea" id="RHEA-COMP:10222"/>
        <dbReference type="ChEBI" id="CHEBI:15378"/>
        <dbReference type="ChEBI" id="CHEBI:57856"/>
        <dbReference type="ChEBI" id="CHEBI:59789"/>
        <dbReference type="ChEBI" id="CHEBI:65314"/>
        <dbReference type="ChEBI" id="CHEBI:74486"/>
        <dbReference type="EC" id="2.1.1.177"/>
    </reaction>
</comment>
<dbReference type="Gene3D" id="3.40.1280.10">
    <property type="match status" value="1"/>
</dbReference>
<protein>
    <recommendedName>
        <fullName evidence="5">Ribosomal RNA large subunit methyltransferase H</fullName>
        <ecNumber evidence="5">2.1.1.177</ecNumber>
    </recommendedName>
    <alternativeName>
        <fullName evidence="5">23S rRNA (pseudouridine1915-N3)-methyltransferase</fullName>
    </alternativeName>
    <alternativeName>
        <fullName evidence="5">23S rRNA m3Psi1915 methyltransferase</fullName>
    </alternativeName>
    <alternativeName>
        <fullName evidence="5">rRNA (pseudouridine-N3-)-methyltransferase RlmH</fullName>
    </alternativeName>
</protein>
<gene>
    <name evidence="5" type="primary">rlmH</name>
    <name evidence="6" type="ORF">SAMN05421512_110147</name>
</gene>
<proteinExistence type="inferred from homology"/>
<dbReference type="RefSeq" id="WP_067337199.1">
    <property type="nucleotide sequence ID" value="NZ_MBQF01000003.1"/>
</dbReference>
<reference evidence="6 7" key="1">
    <citation type="submission" date="2017-08" db="EMBL/GenBank/DDBJ databases">
        <authorList>
            <person name="de Groot N.N."/>
        </authorList>
    </citation>
    <scope>NUCLEOTIDE SEQUENCE [LARGE SCALE GENOMIC DNA]</scope>
    <source>
        <strain evidence="6 7">USBA 352</strain>
    </source>
</reference>
<dbReference type="Proteomes" id="UP000219331">
    <property type="component" value="Unassembled WGS sequence"/>
</dbReference>
<feature type="binding site" evidence="5">
    <location>
        <begin position="127"/>
        <end position="132"/>
    </location>
    <ligand>
        <name>S-adenosyl-L-methionine</name>
        <dbReference type="ChEBI" id="CHEBI:59789"/>
    </ligand>
</feature>
<dbReference type="STRING" id="538381.GCA_001696535_03907"/>
<keyword evidence="1 5" id="KW-0489">Methyltransferase</keyword>
<keyword evidence="5" id="KW-0698">rRNA processing</keyword>
<comment type="subunit">
    <text evidence="5">Homodimer.</text>
</comment>
<evidence type="ECO:0000256" key="1">
    <source>
        <dbReference type="ARBA" id="ARBA00022603"/>
    </source>
</evidence>
<evidence type="ECO:0000256" key="4">
    <source>
        <dbReference type="ARBA" id="ARBA00038303"/>
    </source>
</evidence>
<comment type="function">
    <text evidence="5">Specifically methylates the pseudouridine at position 1915 (m3Psi1915) in 23S rRNA.</text>
</comment>
<dbReference type="PANTHER" id="PTHR33603:SF1">
    <property type="entry name" value="RIBOSOMAL RNA LARGE SUBUNIT METHYLTRANSFERASE H"/>
    <property type="match status" value="1"/>
</dbReference>
<dbReference type="EMBL" id="OBML01000010">
    <property type="protein sequence ID" value="SOC20093.1"/>
    <property type="molecule type" value="Genomic_DNA"/>
</dbReference>
<evidence type="ECO:0000313" key="7">
    <source>
        <dbReference type="Proteomes" id="UP000219331"/>
    </source>
</evidence>
<dbReference type="CDD" id="cd18081">
    <property type="entry name" value="RlmH-like"/>
    <property type="match status" value="1"/>
</dbReference>
<keyword evidence="5" id="KW-0963">Cytoplasm</keyword>
<dbReference type="SUPFAM" id="SSF75217">
    <property type="entry name" value="alpha/beta knot"/>
    <property type="match status" value="1"/>
</dbReference>
<feature type="binding site" evidence="5">
    <location>
        <position position="108"/>
    </location>
    <ligand>
        <name>S-adenosyl-L-methionine</name>
        <dbReference type="ChEBI" id="CHEBI:59789"/>
    </ligand>
</feature>
<dbReference type="GO" id="GO:0005737">
    <property type="term" value="C:cytoplasm"/>
    <property type="evidence" value="ECO:0007669"/>
    <property type="project" value="UniProtKB-SubCell"/>
</dbReference>
<dbReference type="NCBIfam" id="NF000989">
    <property type="entry name" value="PRK00103.2-3"/>
    <property type="match status" value="1"/>
</dbReference>
<evidence type="ECO:0000256" key="3">
    <source>
        <dbReference type="ARBA" id="ARBA00022691"/>
    </source>
</evidence>
<evidence type="ECO:0000313" key="6">
    <source>
        <dbReference type="EMBL" id="SOC20093.1"/>
    </source>
</evidence>
<keyword evidence="3 5" id="KW-0949">S-adenosyl-L-methionine</keyword>
<dbReference type="AlphaFoldDB" id="A0A285TDE1"/>
<dbReference type="PANTHER" id="PTHR33603">
    <property type="entry name" value="METHYLTRANSFERASE"/>
    <property type="match status" value="1"/>
</dbReference>
<evidence type="ECO:0000256" key="5">
    <source>
        <dbReference type="HAMAP-Rule" id="MF_00658"/>
    </source>
</evidence>
<dbReference type="InterPro" id="IPR029026">
    <property type="entry name" value="tRNA_m1G_MTases_N"/>
</dbReference>
<dbReference type="HAMAP" id="MF_00658">
    <property type="entry name" value="23SrRNA_methyltr_H"/>
    <property type="match status" value="1"/>
</dbReference>
<dbReference type="InterPro" id="IPR003742">
    <property type="entry name" value="RlmH-like"/>
</dbReference>
<dbReference type="OrthoDB" id="9806643at2"/>
<keyword evidence="7" id="KW-1185">Reference proteome</keyword>
<comment type="subcellular location">
    <subcellularLocation>
        <location evidence="5">Cytoplasm</location>
    </subcellularLocation>
</comment>
<sequence>MRLHIACIGRMKAGPERELFDRYGSRIDKAGRGVSLGPLTVTELPESRSPRAQDRKAEEARALLAALPAGAAILCLDETGRDMTSEAFAAELEKIRDAGTADLALAIGGPDGHGEALLEAARAKLAFGRMTWPHQIVRALAAEQLYRAVTILSGHPYHRGT</sequence>
<dbReference type="GO" id="GO:0070038">
    <property type="term" value="F:rRNA (pseudouridine-N3-)-methyltransferase activity"/>
    <property type="evidence" value="ECO:0007669"/>
    <property type="project" value="UniProtKB-UniRule"/>
</dbReference>
<comment type="similarity">
    <text evidence="4 5">Belongs to the RNA methyltransferase RlmH family.</text>
</comment>
<dbReference type="InterPro" id="IPR029028">
    <property type="entry name" value="Alpha/beta_knot_MTases"/>
</dbReference>
<dbReference type="PIRSF" id="PIRSF004505">
    <property type="entry name" value="MT_bac"/>
    <property type="match status" value="1"/>
</dbReference>